<feature type="transmembrane region" description="Helical" evidence="2">
    <location>
        <begin position="109"/>
        <end position="128"/>
    </location>
</feature>
<feature type="transmembrane region" description="Helical" evidence="2">
    <location>
        <begin position="52"/>
        <end position="70"/>
    </location>
</feature>
<name>A0A165PKZ0_EXIGL</name>
<keyword evidence="2" id="KW-0812">Transmembrane</keyword>
<accession>A0A165PKZ0</accession>
<keyword evidence="2" id="KW-1133">Transmembrane helix</keyword>
<keyword evidence="5" id="KW-1185">Reference proteome</keyword>
<dbReference type="InParanoid" id="A0A165PKZ0"/>
<dbReference type="Pfam" id="PF20151">
    <property type="entry name" value="DUF6533"/>
    <property type="match status" value="1"/>
</dbReference>
<feature type="transmembrane region" description="Helical" evidence="2">
    <location>
        <begin position="140"/>
        <end position="160"/>
    </location>
</feature>
<dbReference type="OrthoDB" id="3349377at2759"/>
<protein>
    <recommendedName>
        <fullName evidence="3">DUF6533 domain-containing protein</fullName>
    </recommendedName>
</protein>
<feature type="region of interest" description="Disordered" evidence="1">
    <location>
        <begin position="374"/>
        <end position="410"/>
    </location>
</feature>
<evidence type="ECO:0000313" key="4">
    <source>
        <dbReference type="EMBL" id="KZW02325.1"/>
    </source>
</evidence>
<gene>
    <name evidence="4" type="ORF">EXIGLDRAFT_485049</name>
</gene>
<evidence type="ECO:0000313" key="5">
    <source>
        <dbReference type="Proteomes" id="UP000077266"/>
    </source>
</evidence>
<evidence type="ECO:0000259" key="3">
    <source>
        <dbReference type="Pfam" id="PF20151"/>
    </source>
</evidence>
<keyword evidence="2" id="KW-0472">Membrane</keyword>
<dbReference type="Proteomes" id="UP000077266">
    <property type="component" value="Unassembled WGS sequence"/>
</dbReference>
<feature type="domain" description="DUF6533" evidence="3">
    <location>
        <begin position="18"/>
        <end position="61"/>
    </location>
</feature>
<feature type="transmembrane region" description="Helical" evidence="2">
    <location>
        <begin position="184"/>
        <end position="203"/>
    </location>
</feature>
<organism evidence="4 5">
    <name type="scientific">Exidia glandulosa HHB12029</name>
    <dbReference type="NCBI Taxonomy" id="1314781"/>
    <lineage>
        <taxon>Eukaryota</taxon>
        <taxon>Fungi</taxon>
        <taxon>Dikarya</taxon>
        <taxon>Basidiomycota</taxon>
        <taxon>Agaricomycotina</taxon>
        <taxon>Agaricomycetes</taxon>
        <taxon>Auriculariales</taxon>
        <taxon>Exidiaceae</taxon>
        <taxon>Exidia</taxon>
    </lineage>
</organism>
<feature type="compositionally biased region" description="Low complexity" evidence="1">
    <location>
        <begin position="374"/>
        <end position="396"/>
    </location>
</feature>
<sequence length="410" mass="44755">MSDRVKVITDPGQLPTGYCQMFALSWFLYDYALTFDDEVRYIWSRRIKMNSILFLVTRYFTGLLLVMSAITCTVRGFSQTVNATSSIGLKVSARSFCLLSCKVHRLPRLVLTDLFTRLPVILQSRIYIMYDRSRVILKTNIGLCILEVIIAGVILALYFGHSTRVIVPSYVLGSCFSERQPKMAAVWAAPLAFESYLAFLAVRKLTRVRILEGGSLLDLMIRDNIVYFFIIVLAMMVNLFMTIFTGLNPGVSVITVVHAAGAVGGTRIVLSLLKTGDESIHLSSNTESPPVTSGFDFRPRTTPAIVTVSSSVSDTQTLNNAPWIAGSATGASQWRWDQDVDAEAEAGALRKDSMLGASSGSGWARYGSTAHLVGPASASESSRRGSGVSDSTRRGSVPLDKTTNKVVGDV</sequence>
<dbReference type="InterPro" id="IPR045340">
    <property type="entry name" value="DUF6533"/>
</dbReference>
<feature type="transmembrane region" description="Helical" evidence="2">
    <location>
        <begin position="250"/>
        <end position="270"/>
    </location>
</feature>
<dbReference type="AlphaFoldDB" id="A0A165PKZ0"/>
<dbReference type="EMBL" id="KV425889">
    <property type="protein sequence ID" value="KZW02325.1"/>
    <property type="molecule type" value="Genomic_DNA"/>
</dbReference>
<proteinExistence type="predicted"/>
<evidence type="ECO:0000256" key="2">
    <source>
        <dbReference type="SAM" id="Phobius"/>
    </source>
</evidence>
<feature type="transmembrane region" description="Helical" evidence="2">
    <location>
        <begin position="224"/>
        <end position="244"/>
    </location>
</feature>
<reference evidence="4 5" key="1">
    <citation type="journal article" date="2016" name="Mol. Biol. Evol.">
        <title>Comparative Genomics of Early-Diverging Mushroom-Forming Fungi Provides Insights into the Origins of Lignocellulose Decay Capabilities.</title>
        <authorList>
            <person name="Nagy L.G."/>
            <person name="Riley R."/>
            <person name="Tritt A."/>
            <person name="Adam C."/>
            <person name="Daum C."/>
            <person name="Floudas D."/>
            <person name="Sun H."/>
            <person name="Yadav J.S."/>
            <person name="Pangilinan J."/>
            <person name="Larsson K.H."/>
            <person name="Matsuura K."/>
            <person name="Barry K."/>
            <person name="Labutti K."/>
            <person name="Kuo R."/>
            <person name="Ohm R.A."/>
            <person name="Bhattacharya S.S."/>
            <person name="Shirouzu T."/>
            <person name="Yoshinaga Y."/>
            <person name="Martin F.M."/>
            <person name="Grigoriev I.V."/>
            <person name="Hibbett D.S."/>
        </authorList>
    </citation>
    <scope>NUCLEOTIDE SEQUENCE [LARGE SCALE GENOMIC DNA]</scope>
    <source>
        <strain evidence="4 5">HHB12029</strain>
    </source>
</reference>
<evidence type="ECO:0000256" key="1">
    <source>
        <dbReference type="SAM" id="MobiDB-lite"/>
    </source>
</evidence>